<protein>
    <recommendedName>
        <fullName evidence="4">DUF4197 domain-containing protein</fullName>
    </recommendedName>
</protein>
<name>A0A1T5DU55_9SPHI</name>
<proteinExistence type="predicted"/>
<dbReference type="Pfam" id="PF13852">
    <property type="entry name" value="DUF4197"/>
    <property type="match status" value="1"/>
</dbReference>
<evidence type="ECO:0000313" key="3">
    <source>
        <dbReference type="Proteomes" id="UP000189981"/>
    </source>
</evidence>
<keyword evidence="3" id="KW-1185">Reference proteome</keyword>
<gene>
    <name evidence="2" type="ORF">SAMN05661099_2618</name>
</gene>
<reference evidence="3" key="1">
    <citation type="submission" date="2017-02" db="EMBL/GenBank/DDBJ databases">
        <authorList>
            <person name="Varghese N."/>
            <person name="Submissions S."/>
        </authorList>
    </citation>
    <scope>NUCLEOTIDE SEQUENCE [LARGE SCALE GENOMIC DNA]</scope>
    <source>
        <strain evidence="3">DSM 22385</strain>
    </source>
</reference>
<keyword evidence="1" id="KW-0732">Signal</keyword>
<dbReference type="Proteomes" id="UP000189981">
    <property type="component" value="Unassembled WGS sequence"/>
</dbReference>
<dbReference type="EMBL" id="FUYR01000002">
    <property type="protein sequence ID" value="SKB75267.1"/>
    <property type="molecule type" value="Genomic_DNA"/>
</dbReference>
<evidence type="ECO:0000313" key="2">
    <source>
        <dbReference type="EMBL" id="SKB75267.1"/>
    </source>
</evidence>
<dbReference type="InterPro" id="IPR025245">
    <property type="entry name" value="DUF4197"/>
</dbReference>
<evidence type="ECO:0000256" key="1">
    <source>
        <dbReference type="SAM" id="SignalP"/>
    </source>
</evidence>
<dbReference type="PROSITE" id="PS51257">
    <property type="entry name" value="PROKAR_LIPOPROTEIN"/>
    <property type="match status" value="1"/>
</dbReference>
<accession>A0A1T5DU55</accession>
<dbReference type="STRING" id="572036.SAMN05661099_2618"/>
<evidence type="ECO:0008006" key="4">
    <source>
        <dbReference type="Google" id="ProtNLM"/>
    </source>
</evidence>
<feature type="signal peptide" evidence="1">
    <location>
        <begin position="1"/>
        <end position="25"/>
    </location>
</feature>
<dbReference type="AlphaFoldDB" id="A0A1T5DU55"/>
<organism evidence="2 3">
    <name type="scientific">Daejeonella lutea</name>
    <dbReference type="NCBI Taxonomy" id="572036"/>
    <lineage>
        <taxon>Bacteria</taxon>
        <taxon>Pseudomonadati</taxon>
        <taxon>Bacteroidota</taxon>
        <taxon>Sphingobacteriia</taxon>
        <taxon>Sphingobacteriales</taxon>
        <taxon>Sphingobacteriaceae</taxon>
        <taxon>Daejeonella</taxon>
    </lineage>
</organism>
<feature type="chain" id="PRO_5012301377" description="DUF4197 domain-containing protein" evidence="1">
    <location>
        <begin position="26"/>
        <end position="243"/>
    </location>
</feature>
<dbReference type="RefSeq" id="WP_079703269.1">
    <property type="nucleotide sequence ID" value="NZ_FUYR01000002.1"/>
</dbReference>
<sequence>MKTLKITLSAFVLLFFASCDTLNQAAQVLGQTGLGNPTTSEISMGLKQALEFGTSSSADRLSATDGFFANAAIKILFPEEAQKVERTLRSVGLNKLADNVILSINRAAEAAAIEAKPIFISAVKGMTFSDASNILLSGQQDAATLYFKRVTSQQLADRFRPIIESSLQKVGATRYWADAINAYNKIPLVGKVNPDLSSFVTAKAIDGIFFEIAQEELKIRTRISARSTPLLQKVFAYADRNRV</sequence>
<dbReference type="OrthoDB" id="5292580at2"/>